<evidence type="ECO:0000313" key="1">
    <source>
        <dbReference type="EMBL" id="EFI72502.1"/>
    </source>
</evidence>
<proteinExistence type="predicted"/>
<name>D8DVP5_9BACT</name>
<dbReference type="AlphaFoldDB" id="D8DVP5"/>
<dbReference type="Proteomes" id="UP000004524">
    <property type="component" value="Unassembled WGS sequence"/>
</dbReference>
<sequence length="45" mass="5068">MDFSRISGRKQSESMDLNLKQEAKCVKDVRKAGAYLQQSALYCIG</sequence>
<comment type="caution">
    <text evidence="1">The sequence shown here is derived from an EMBL/GenBank/DDBJ whole genome shotgun (WGS) entry which is preliminary data.</text>
</comment>
<keyword evidence="2" id="KW-1185">Reference proteome</keyword>
<gene>
    <name evidence="1" type="ORF">PBR_1653</name>
</gene>
<reference evidence="1 2" key="1">
    <citation type="journal article" date="2010" name="Microb. Ecol.">
        <title>Comparative genome analysis of Prevotella ruminicola and Prevotella bryantii: insights into their environmental niche.</title>
        <authorList>
            <consortium name="North American Consortium for Rumen Bacteria"/>
            <person name="Purushe J."/>
            <person name="Fouts D.E."/>
            <person name="Morrison M."/>
            <person name="White B.A."/>
            <person name="Mackie R.I."/>
            <person name="Coutinho P.M."/>
            <person name="Henrissat B."/>
            <person name="Nelson K.E."/>
        </authorList>
    </citation>
    <scope>NUCLEOTIDE SEQUENCE [LARGE SCALE GENOMIC DNA]</scope>
    <source>
        <strain evidence="1 2">B14</strain>
    </source>
</reference>
<protein>
    <submittedName>
        <fullName evidence="1">Uncharacterized protein</fullName>
    </submittedName>
</protein>
<dbReference type="EMBL" id="ADWO01000042">
    <property type="protein sequence ID" value="EFI72502.1"/>
    <property type="molecule type" value="Genomic_DNA"/>
</dbReference>
<evidence type="ECO:0000313" key="2">
    <source>
        <dbReference type="Proteomes" id="UP000004524"/>
    </source>
</evidence>
<accession>D8DVP5</accession>
<organism evidence="1 2">
    <name type="scientific">Segatella baroniae B14</name>
    <dbReference type="NCBI Taxonomy" id="752555"/>
    <lineage>
        <taxon>Bacteria</taxon>
        <taxon>Pseudomonadati</taxon>
        <taxon>Bacteroidota</taxon>
        <taxon>Bacteroidia</taxon>
        <taxon>Bacteroidales</taxon>
        <taxon>Prevotellaceae</taxon>
        <taxon>Segatella</taxon>
    </lineage>
</organism>